<dbReference type="HOGENOM" id="CLU_2720302_0_0_5"/>
<gene>
    <name evidence="1" type="ORF">NX02_24950</name>
</gene>
<proteinExistence type="predicted"/>
<dbReference type="EMBL" id="CP006644">
    <property type="protein sequence ID" value="AHE56597.1"/>
    <property type="molecule type" value="Genomic_DNA"/>
</dbReference>
<dbReference type="AlphaFoldDB" id="W0AJ76"/>
<dbReference type="STRING" id="1123269.NX02_24950"/>
<organism evidence="1 2">
    <name type="scientific">Sphingomonas sanxanigenens DSM 19645 = NX02</name>
    <dbReference type="NCBI Taxonomy" id="1123269"/>
    <lineage>
        <taxon>Bacteria</taxon>
        <taxon>Pseudomonadati</taxon>
        <taxon>Pseudomonadota</taxon>
        <taxon>Alphaproteobacteria</taxon>
        <taxon>Sphingomonadales</taxon>
        <taxon>Sphingomonadaceae</taxon>
        <taxon>Sphingomonas</taxon>
    </lineage>
</organism>
<evidence type="ECO:0000313" key="1">
    <source>
        <dbReference type="EMBL" id="AHE56597.1"/>
    </source>
</evidence>
<name>W0AJ76_9SPHN</name>
<evidence type="ECO:0000313" key="2">
    <source>
        <dbReference type="Proteomes" id="UP000018851"/>
    </source>
</evidence>
<reference evidence="1 2" key="1">
    <citation type="submission" date="2013-07" db="EMBL/GenBank/DDBJ databases">
        <title>Completed genome of Sphingomonas sanxanigenens NX02.</title>
        <authorList>
            <person name="Ma T."/>
            <person name="Huang H."/>
            <person name="Wu M."/>
            <person name="Li X."/>
            <person name="Li G."/>
        </authorList>
    </citation>
    <scope>NUCLEOTIDE SEQUENCE [LARGE SCALE GENOMIC DNA]</scope>
    <source>
        <strain evidence="1 2">NX02</strain>
    </source>
</reference>
<keyword evidence="2" id="KW-1185">Reference proteome</keyword>
<dbReference type="Proteomes" id="UP000018851">
    <property type="component" value="Chromosome"/>
</dbReference>
<dbReference type="KEGG" id="ssan:NX02_24950"/>
<sequence>MPMMLTSFRPFATRREADALLAAHGVDAIAIVHEAMVAAVRAGDRRAADRLDRILQHVETAVDTAPVRHATG</sequence>
<accession>W0AJ76</accession>
<protein>
    <submittedName>
        <fullName evidence="1">Uncharacterized protein</fullName>
    </submittedName>
</protein>
<dbReference type="PATRIC" id="fig|1123269.5.peg.4891"/>